<comment type="caution">
    <text evidence="1">The sequence shown here is derived from an EMBL/GenBank/DDBJ whole genome shotgun (WGS) entry which is preliminary data.</text>
</comment>
<evidence type="ECO:0000313" key="1">
    <source>
        <dbReference type="EMBL" id="KAK0391546.1"/>
    </source>
</evidence>
<name>A0AA39LBD8_SARSR</name>
<accession>A0AA39LBD8</accession>
<keyword evidence="2" id="KW-1185">Reference proteome</keyword>
<proteinExistence type="predicted"/>
<reference evidence="1" key="1">
    <citation type="submission" date="2022-10" db="EMBL/GenBank/DDBJ databases">
        <title>Determination and structural analysis of whole genome sequence of Sarocladium strictum F4-1.</title>
        <authorList>
            <person name="Hu L."/>
            <person name="Jiang Y."/>
        </authorList>
    </citation>
    <scope>NUCLEOTIDE SEQUENCE</scope>
    <source>
        <strain evidence="1">F4-1</strain>
    </source>
</reference>
<sequence length="406" mass="45396">MASDITFGVELEFAIPDSTLPADQPRLRDGDDAHRLAASHVAKWLYETSQIPVSVYCWCDASTGVARLCRGAPEANHHVNLFTVLRGPPGADPAALTTADSYFVHCDSVIPPGRDDWYGLEISTAARSLTTIRDENSELAGFLKHMRNSQMNLAVTDLCGVHVHVGHKGEGITLETAKKMVTFVALLEEPLLMELVSPDRMESKFFSPIMEYSMLTRRIAETRARAGNLNGILPPGYDSCEFWEANGRTLGPFISEIWRCRTLQDISDALLQETDDKCSLNLTLRYPDDVDQDLLQPDPRKCTFEFRYAQGSFCKDFIKMWVMITSCILAICREGNEASYRRTLGSVFQVLEQAEQVEQERCVPGLLRALGLGGHVQEWGQLMREIGHGHDRSLVGQGEFRRLAPE</sequence>
<dbReference type="PANTHER" id="PTHR36847">
    <property type="entry name" value="AMIDOLIGASE ENZYME"/>
    <property type="match status" value="1"/>
</dbReference>
<dbReference type="AlphaFoldDB" id="A0AA39LBD8"/>
<dbReference type="PANTHER" id="PTHR36847:SF1">
    <property type="entry name" value="AMIDOLIGASE ENZYME"/>
    <property type="match status" value="1"/>
</dbReference>
<evidence type="ECO:0000313" key="2">
    <source>
        <dbReference type="Proteomes" id="UP001175261"/>
    </source>
</evidence>
<gene>
    <name evidence="1" type="ORF">NLU13_1046</name>
</gene>
<organism evidence="1 2">
    <name type="scientific">Sarocladium strictum</name>
    <name type="common">Black bundle disease fungus</name>
    <name type="synonym">Acremonium strictum</name>
    <dbReference type="NCBI Taxonomy" id="5046"/>
    <lineage>
        <taxon>Eukaryota</taxon>
        <taxon>Fungi</taxon>
        <taxon>Dikarya</taxon>
        <taxon>Ascomycota</taxon>
        <taxon>Pezizomycotina</taxon>
        <taxon>Sordariomycetes</taxon>
        <taxon>Hypocreomycetidae</taxon>
        <taxon>Hypocreales</taxon>
        <taxon>Sarocladiaceae</taxon>
        <taxon>Sarocladium</taxon>
    </lineage>
</organism>
<dbReference type="EMBL" id="JAPDFR010000001">
    <property type="protein sequence ID" value="KAK0391546.1"/>
    <property type="molecule type" value="Genomic_DNA"/>
</dbReference>
<protein>
    <submittedName>
        <fullName evidence="1">Uncharacterized protein</fullName>
    </submittedName>
</protein>
<dbReference type="Proteomes" id="UP001175261">
    <property type="component" value="Unassembled WGS sequence"/>
</dbReference>